<evidence type="ECO:0000256" key="8">
    <source>
        <dbReference type="SAM" id="Phobius"/>
    </source>
</evidence>
<dbReference type="PANTHER" id="PTHR33908:SF11">
    <property type="entry name" value="MEMBRANE PROTEIN"/>
    <property type="match status" value="1"/>
</dbReference>
<proteinExistence type="predicted"/>
<keyword evidence="3 10" id="KW-0328">Glycosyltransferase</keyword>
<sequence length="445" mass="48964">MSAKVIRFPSRPTRLALRLEWFASDRRVLAGIWAIYLALRAAVLLIDVQPTSDAEWYYLRAASLAAGQGYLDNAGAPTAFWPPGWPLALSLVFFQFGVSTGVVGLFNLACAALTGALTLVLGRRLFGSEAAARAGLLLLAVYPNAIGYVPLALTEVFYTALLMTACWIIVARSHWLHLVSAGVLFGFATLVKAQTVVVIPVLFAIDWLRKDPLLGRFPRLFAEGLLVLAVAAATVLPWTIRNQVQLGHWIAVSTNGGYTLLTGNHDSATGDYSPDATVVKDLMARAGLDEASRDAAARGLAIAWIAENPDRFLELAPKKLLRLWLPDGEAEWAYQAGAPGYERIEIAYRAVRLLNQAYYLLLMAAFAVAFFVMVARRRKDGQRWLGWWLTPYGIALYPTLICLVFSGQSRFHYPVMPWVCMTAGWLSMVILAKLSERRPAAPTLH</sequence>
<keyword evidence="4" id="KW-0808">Transferase</keyword>
<evidence type="ECO:0000259" key="9">
    <source>
        <dbReference type="Pfam" id="PF13231"/>
    </source>
</evidence>
<evidence type="ECO:0000256" key="7">
    <source>
        <dbReference type="ARBA" id="ARBA00023136"/>
    </source>
</evidence>
<evidence type="ECO:0000313" key="11">
    <source>
        <dbReference type="Proteomes" id="UP001157910"/>
    </source>
</evidence>
<dbReference type="EMBL" id="FXUI01000021">
    <property type="protein sequence ID" value="SMP82125.1"/>
    <property type="molecule type" value="Genomic_DNA"/>
</dbReference>
<keyword evidence="5 8" id="KW-0812">Transmembrane</keyword>
<feature type="transmembrane region" description="Helical" evidence="8">
    <location>
        <begin position="413"/>
        <end position="432"/>
    </location>
</feature>
<feature type="transmembrane region" description="Helical" evidence="8">
    <location>
        <begin position="87"/>
        <end position="120"/>
    </location>
</feature>
<gene>
    <name evidence="10" type="ORF">SAMN06296065_12137</name>
</gene>
<dbReference type="InterPro" id="IPR050297">
    <property type="entry name" value="LipidA_mod_glycosyltrf_83"/>
</dbReference>
<dbReference type="PANTHER" id="PTHR33908">
    <property type="entry name" value="MANNOSYLTRANSFERASE YKCB-RELATED"/>
    <property type="match status" value="1"/>
</dbReference>
<evidence type="ECO:0000256" key="3">
    <source>
        <dbReference type="ARBA" id="ARBA00022676"/>
    </source>
</evidence>
<dbReference type="GO" id="GO:0016757">
    <property type="term" value="F:glycosyltransferase activity"/>
    <property type="evidence" value="ECO:0007669"/>
    <property type="project" value="UniProtKB-KW"/>
</dbReference>
<comment type="subcellular location">
    <subcellularLocation>
        <location evidence="1">Cell membrane</location>
        <topology evidence="1">Multi-pass membrane protein</topology>
    </subcellularLocation>
</comment>
<dbReference type="Pfam" id="PF13231">
    <property type="entry name" value="PMT_2"/>
    <property type="match status" value="1"/>
</dbReference>
<feature type="transmembrane region" description="Helical" evidence="8">
    <location>
        <begin position="141"/>
        <end position="170"/>
    </location>
</feature>
<evidence type="ECO:0000256" key="5">
    <source>
        <dbReference type="ARBA" id="ARBA00022692"/>
    </source>
</evidence>
<feature type="domain" description="Glycosyltransferase RgtA/B/C/D-like" evidence="9">
    <location>
        <begin position="82"/>
        <end position="238"/>
    </location>
</feature>
<protein>
    <submittedName>
        <fullName evidence="10">Dolichyl-phosphate-mannose-protein mannosyltransferase</fullName>
    </submittedName>
</protein>
<evidence type="ECO:0000256" key="2">
    <source>
        <dbReference type="ARBA" id="ARBA00022475"/>
    </source>
</evidence>
<feature type="transmembrane region" description="Helical" evidence="8">
    <location>
        <begin position="357"/>
        <end position="375"/>
    </location>
</feature>
<organism evidence="10 11">
    <name type="scientific">Novosphingobium panipatense</name>
    <dbReference type="NCBI Taxonomy" id="428991"/>
    <lineage>
        <taxon>Bacteria</taxon>
        <taxon>Pseudomonadati</taxon>
        <taxon>Pseudomonadota</taxon>
        <taxon>Alphaproteobacteria</taxon>
        <taxon>Sphingomonadales</taxon>
        <taxon>Sphingomonadaceae</taxon>
        <taxon>Novosphingobium</taxon>
    </lineage>
</organism>
<feature type="transmembrane region" description="Helical" evidence="8">
    <location>
        <begin position="182"/>
        <end position="208"/>
    </location>
</feature>
<feature type="transmembrane region" description="Helical" evidence="8">
    <location>
        <begin position="220"/>
        <end position="240"/>
    </location>
</feature>
<keyword evidence="7 8" id="KW-0472">Membrane</keyword>
<name>A0ABY1QVM2_9SPHN</name>
<dbReference type="InterPro" id="IPR038731">
    <property type="entry name" value="RgtA/B/C-like"/>
</dbReference>
<feature type="transmembrane region" description="Helical" evidence="8">
    <location>
        <begin position="387"/>
        <end position="407"/>
    </location>
</feature>
<evidence type="ECO:0000256" key="4">
    <source>
        <dbReference type="ARBA" id="ARBA00022679"/>
    </source>
</evidence>
<dbReference type="RefSeq" id="WP_283407152.1">
    <property type="nucleotide sequence ID" value="NZ_FXUI01000021.1"/>
</dbReference>
<comment type="caution">
    <text evidence="10">The sequence shown here is derived from an EMBL/GenBank/DDBJ whole genome shotgun (WGS) entry which is preliminary data.</text>
</comment>
<evidence type="ECO:0000313" key="10">
    <source>
        <dbReference type="EMBL" id="SMP82125.1"/>
    </source>
</evidence>
<keyword evidence="2" id="KW-1003">Cell membrane</keyword>
<reference evidence="10 11" key="1">
    <citation type="submission" date="2017-05" db="EMBL/GenBank/DDBJ databases">
        <authorList>
            <person name="Varghese N."/>
            <person name="Submissions S."/>
        </authorList>
    </citation>
    <scope>NUCLEOTIDE SEQUENCE [LARGE SCALE GENOMIC DNA]</scope>
    <source>
        <strain evidence="10 11">SM16</strain>
    </source>
</reference>
<dbReference type="Proteomes" id="UP001157910">
    <property type="component" value="Unassembled WGS sequence"/>
</dbReference>
<feature type="transmembrane region" description="Helical" evidence="8">
    <location>
        <begin position="28"/>
        <end position="46"/>
    </location>
</feature>
<keyword evidence="11" id="KW-1185">Reference proteome</keyword>
<accession>A0ABY1QVM2</accession>
<keyword evidence="6 8" id="KW-1133">Transmembrane helix</keyword>
<evidence type="ECO:0000256" key="1">
    <source>
        <dbReference type="ARBA" id="ARBA00004651"/>
    </source>
</evidence>
<evidence type="ECO:0000256" key="6">
    <source>
        <dbReference type="ARBA" id="ARBA00022989"/>
    </source>
</evidence>